<proteinExistence type="predicted"/>
<protein>
    <submittedName>
        <fullName evidence="1">Uncharacterized protein</fullName>
    </submittedName>
</protein>
<accession>A0ABD0PMY6</accession>
<name>A0ABD0PMY6_CIRMR</name>
<evidence type="ECO:0000313" key="2">
    <source>
        <dbReference type="Proteomes" id="UP001529510"/>
    </source>
</evidence>
<dbReference type="AlphaFoldDB" id="A0ABD0PMY6"/>
<organism evidence="1 2">
    <name type="scientific">Cirrhinus mrigala</name>
    <name type="common">Mrigala</name>
    <dbReference type="NCBI Taxonomy" id="683832"/>
    <lineage>
        <taxon>Eukaryota</taxon>
        <taxon>Metazoa</taxon>
        <taxon>Chordata</taxon>
        <taxon>Craniata</taxon>
        <taxon>Vertebrata</taxon>
        <taxon>Euteleostomi</taxon>
        <taxon>Actinopterygii</taxon>
        <taxon>Neopterygii</taxon>
        <taxon>Teleostei</taxon>
        <taxon>Ostariophysi</taxon>
        <taxon>Cypriniformes</taxon>
        <taxon>Cyprinidae</taxon>
        <taxon>Labeoninae</taxon>
        <taxon>Labeonini</taxon>
        <taxon>Cirrhinus</taxon>
    </lineage>
</organism>
<evidence type="ECO:0000313" key="1">
    <source>
        <dbReference type="EMBL" id="KAL0175182.1"/>
    </source>
</evidence>
<sequence>MGTDDPRKLFILTTAGNYFSLDTPASLSTCHPLDNFLDDGNEFLLTVTRNKDKLQFSNK</sequence>
<gene>
    <name evidence="1" type="ORF">M9458_031150</name>
</gene>
<comment type="caution">
    <text evidence="1">The sequence shown here is derived from an EMBL/GenBank/DDBJ whole genome shotgun (WGS) entry which is preliminary data.</text>
</comment>
<reference evidence="1 2" key="1">
    <citation type="submission" date="2024-05" db="EMBL/GenBank/DDBJ databases">
        <title>Genome sequencing and assembly of Indian major carp, Cirrhinus mrigala (Hamilton, 1822).</title>
        <authorList>
            <person name="Mohindra V."/>
            <person name="Chowdhury L.M."/>
            <person name="Lal K."/>
            <person name="Jena J.K."/>
        </authorList>
    </citation>
    <scope>NUCLEOTIDE SEQUENCE [LARGE SCALE GENOMIC DNA]</scope>
    <source>
        <strain evidence="1">CM1030</strain>
        <tissue evidence="1">Blood</tissue>
    </source>
</reference>
<dbReference type="EMBL" id="JAMKFB020000015">
    <property type="protein sequence ID" value="KAL0175182.1"/>
    <property type="molecule type" value="Genomic_DNA"/>
</dbReference>
<keyword evidence="2" id="KW-1185">Reference proteome</keyword>
<feature type="non-terminal residue" evidence="1">
    <location>
        <position position="59"/>
    </location>
</feature>
<dbReference type="Proteomes" id="UP001529510">
    <property type="component" value="Unassembled WGS sequence"/>
</dbReference>